<dbReference type="Proteomes" id="UP001582793">
    <property type="component" value="Unassembled WGS sequence"/>
</dbReference>
<dbReference type="InterPro" id="IPR022622">
    <property type="entry name" value="DUF3492"/>
</dbReference>
<feature type="non-terminal residue" evidence="2">
    <location>
        <position position="73"/>
    </location>
</feature>
<sequence length="73" mass="8107">MRIALVSEGTYPYVTGGVSVWCDQLIRGLPEHRWEMVALSVDGSERPLWPAPPNLDRLTPLPLWGARPATRPG</sequence>
<reference evidence="2 3" key="1">
    <citation type="submission" date="2024-04" db="EMBL/GenBank/DDBJ databases">
        <title>Polymorphospora sp. isolated from Baiyangdian Lake in Xiong'an New Area.</title>
        <authorList>
            <person name="Zhang X."/>
            <person name="Liu J."/>
        </authorList>
    </citation>
    <scope>NUCLEOTIDE SEQUENCE [LARGE SCALE GENOMIC DNA]</scope>
    <source>
        <strain evidence="2 3">2-325</strain>
    </source>
</reference>
<dbReference type="RefSeq" id="WP_375736561.1">
    <property type="nucleotide sequence ID" value="NZ_JBCGDC010000146.1"/>
</dbReference>
<proteinExistence type="predicted"/>
<protein>
    <submittedName>
        <fullName evidence="2">DUF3492 domain-containing protein</fullName>
    </submittedName>
</protein>
<keyword evidence="3" id="KW-1185">Reference proteome</keyword>
<comment type="caution">
    <text evidence="2">The sequence shown here is derived from an EMBL/GenBank/DDBJ whole genome shotgun (WGS) entry which is preliminary data.</text>
</comment>
<feature type="domain" description="DUF3492" evidence="1">
    <location>
        <begin position="1"/>
        <end position="69"/>
    </location>
</feature>
<dbReference type="Gene3D" id="3.40.50.2000">
    <property type="entry name" value="Glycogen Phosphorylase B"/>
    <property type="match status" value="1"/>
</dbReference>
<dbReference type="EMBL" id="JBCGDC010000146">
    <property type="protein sequence ID" value="MFB6397476.1"/>
    <property type="molecule type" value="Genomic_DNA"/>
</dbReference>
<evidence type="ECO:0000259" key="1">
    <source>
        <dbReference type="Pfam" id="PF11997"/>
    </source>
</evidence>
<dbReference type="Pfam" id="PF11997">
    <property type="entry name" value="DUF3492"/>
    <property type="match status" value="1"/>
</dbReference>
<evidence type="ECO:0000313" key="3">
    <source>
        <dbReference type="Proteomes" id="UP001582793"/>
    </source>
</evidence>
<evidence type="ECO:0000313" key="2">
    <source>
        <dbReference type="EMBL" id="MFB6397476.1"/>
    </source>
</evidence>
<gene>
    <name evidence="2" type="ORF">AAFH96_30950</name>
</gene>
<name>A0ABV5CZQ6_9ACTN</name>
<dbReference type="SUPFAM" id="SSF53756">
    <property type="entry name" value="UDP-Glycosyltransferase/glycogen phosphorylase"/>
    <property type="match status" value="1"/>
</dbReference>
<organism evidence="2 3">
    <name type="scientific">Polymorphospora lycopeni</name>
    <dbReference type="NCBI Taxonomy" id="3140240"/>
    <lineage>
        <taxon>Bacteria</taxon>
        <taxon>Bacillati</taxon>
        <taxon>Actinomycetota</taxon>
        <taxon>Actinomycetes</taxon>
        <taxon>Micromonosporales</taxon>
        <taxon>Micromonosporaceae</taxon>
        <taxon>Polymorphospora</taxon>
    </lineage>
</organism>
<accession>A0ABV5CZQ6</accession>